<evidence type="ECO:0000313" key="1">
    <source>
        <dbReference type="EMBL" id="RGS40548.1"/>
    </source>
</evidence>
<gene>
    <name evidence="1" type="ORF">DWX93_08950</name>
</gene>
<protein>
    <submittedName>
        <fullName evidence="1">Uncharacterized protein</fullName>
    </submittedName>
</protein>
<dbReference type="EMBL" id="QRVL01000006">
    <property type="protein sequence ID" value="RGS40548.1"/>
    <property type="molecule type" value="Genomic_DNA"/>
</dbReference>
<sequence length="68" mass="8007">MPFPCGSGRGKTFSQTRNIVIFGSERGKTPFQTREVDEKKEKEEKKEATRVWKRKNILPDPKYCDFRV</sequence>
<name>A0A395VAC3_9FIRM</name>
<reference evidence="1 2" key="1">
    <citation type="submission" date="2018-08" db="EMBL/GenBank/DDBJ databases">
        <title>A genome reference for cultivated species of the human gut microbiota.</title>
        <authorList>
            <person name="Zou Y."/>
            <person name="Xue W."/>
            <person name="Luo G."/>
        </authorList>
    </citation>
    <scope>NUCLEOTIDE SEQUENCE [LARGE SCALE GENOMIC DNA]</scope>
    <source>
        <strain evidence="1 2">AF22-12AC</strain>
    </source>
</reference>
<dbReference type="AlphaFoldDB" id="A0A395VAC3"/>
<comment type="caution">
    <text evidence="1">The sequence shown here is derived from an EMBL/GenBank/DDBJ whole genome shotgun (WGS) entry which is preliminary data.</text>
</comment>
<accession>A0A395VAC3</accession>
<dbReference type="Proteomes" id="UP000266172">
    <property type="component" value="Unassembled WGS sequence"/>
</dbReference>
<evidence type="ECO:0000313" key="2">
    <source>
        <dbReference type="Proteomes" id="UP000266172"/>
    </source>
</evidence>
<organism evidence="1 2">
    <name type="scientific">Roseburia hominis</name>
    <dbReference type="NCBI Taxonomy" id="301301"/>
    <lineage>
        <taxon>Bacteria</taxon>
        <taxon>Bacillati</taxon>
        <taxon>Bacillota</taxon>
        <taxon>Clostridia</taxon>
        <taxon>Lachnospirales</taxon>
        <taxon>Lachnospiraceae</taxon>
        <taxon>Roseburia</taxon>
    </lineage>
</organism>
<proteinExistence type="predicted"/>